<dbReference type="Pfam" id="PF13391">
    <property type="entry name" value="HNH_2"/>
    <property type="match status" value="1"/>
</dbReference>
<name>A0ABT6B9G9_9GAMM</name>
<gene>
    <name evidence="3" type="ORF">P3W24_07095</name>
</gene>
<accession>A0ABT6B9G9</accession>
<dbReference type="Pfam" id="PF26348">
    <property type="entry name" value="SRA_ScoMcrA"/>
    <property type="match status" value="1"/>
</dbReference>
<feature type="domain" description="HNH nuclease" evidence="1">
    <location>
        <begin position="185"/>
        <end position="237"/>
    </location>
</feature>
<keyword evidence="3" id="KW-0540">Nuclease</keyword>
<evidence type="ECO:0000313" key="3">
    <source>
        <dbReference type="EMBL" id="MDF4024723.1"/>
    </source>
</evidence>
<organism evidence="3 4">
    <name type="scientific">Luteibacter sahnii</name>
    <dbReference type="NCBI Taxonomy" id="3021977"/>
    <lineage>
        <taxon>Bacteria</taxon>
        <taxon>Pseudomonadati</taxon>
        <taxon>Pseudomonadota</taxon>
        <taxon>Gammaproteobacteria</taxon>
        <taxon>Lysobacterales</taxon>
        <taxon>Rhodanobacteraceae</taxon>
        <taxon>Luteibacter</taxon>
    </lineage>
</organism>
<evidence type="ECO:0000313" key="4">
    <source>
        <dbReference type="Proteomes" id="UP001528850"/>
    </source>
</evidence>
<keyword evidence="3" id="KW-0255">Endonuclease</keyword>
<proteinExistence type="predicted"/>
<keyword evidence="3" id="KW-0378">Hydrolase</keyword>
<dbReference type="GO" id="GO:0004519">
    <property type="term" value="F:endonuclease activity"/>
    <property type="evidence" value="ECO:0007669"/>
    <property type="project" value="UniProtKB-KW"/>
</dbReference>
<dbReference type="InterPro" id="IPR058712">
    <property type="entry name" value="SRA_ScoMcrA"/>
</dbReference>
<protein>
    <submittedName>
        <fullName evidence="3">HNH endonuclease signature motif containing protein</fullName>
    </submittedName>
</protein>
<feature type="domain" description="ScoMcrA-like SRA" evidence="2">
    <location>
        <begin position="4"/>
        <end position="139"/>
    </location>
</feature>
<dbReference type="Proteomes" id="UP001528850">
    <property type="component" value="Unassembled WGS sequence"/>
</dbReference>
<keyword evidence="4" id="KW-1185">Reference proteome</keyword>
<dbReference type="EMBL" id="JARJJS010000002">
    <property type="protein sequence ID" value="MDF4024723.1"/>
    <property type="molecule type" value="Genomic_DNA"/>
</dbReference>
<reference evidence="3 4" key="1">
    <citation type="journal article" date="2024" name="Curr. Microbiol.">
        <title>Luteibacter sahnii sp. nov., A Novel Yellow-Colored Xanthomonadin Pigment Producing Probiotic Bacterium from Healthy Rice Seed Microbiome.</title>
        <authorList>
            <person name="Jaiswal G."/>
            <person name="Rana R."/>
            <person name="Nayak P.K."/>
            <person name="Chouhan R."/>
            <person name="Gandhi S.G."/>
            <person name="Patel H.K."/>
            <person name="Patil P.B."/>
        </authorList>
    </citation>
    <scope>NUCLEOTIDE SEQUENCE [LARGE SCALE GENOMIC DNA]</scope>
    <source>
        <strain evidence="3 4">PPL201</strain>
    </source>
</reference>
<evidence type="ECO:0000259" key="1">
    <source>
        <dbReference type="Pfam" id="PF13391"/>
    </source>
</evidence>
<comment type="caution">
    <text evidence="3">The sequence shown here is derived from an EMBL/GenBank/DDBJ whole genome shotgun (WGS) entry which is preliminary data.</text>
</comment>
<sequence>MFEVGAEYNRRRDIHAVFGGQQQGGISTPSRHPFIFLFTGEAGEKHGYHDEWAEDGFHMYGEGQVGPMTYTGGNRALRDHLQKGYRVFLFQATGKSMPCVYRGEFAVARHYVKADVPDTEGDLRPAIIFVLARVAGDQATALQRAVQDIDLLGISLNDTSRLAVAELRTKQTLFRDRLELIEKRCRVTGISDGRFLRASHIKPWSACTSGDERVDGSNGLLLSYHADHLFDRGWITFLPDGTMLTSPLMPTPILERLHLTSTDPRPVRFTQRQAGYLKYHYDHIFLKEPDDRTVK</sequence>
<dbReference type="InterPro" id="IPR003615">
    <property type="entry name" value="HNH_nuc"/>
</dbReference>
<evidence type="ECO:0000259" key="2">
    <source>
        <dbReference type="Pfam" id="PF26348"/>
    </source>
</evidence>